<dbReference type="SUPFAM" id="SSF47031">
    <property type="entry name" value="Second domain of FERM"/>
    <property type="match status" value="1"/>
</dbReference>
<keyword evidence="4" id="KW-0378">Hydrolase</keyword>
<feature type="compositionally biased region" description="Polar residues" evidence="6">
    <location>
        <begin position="624"/>
        <end position="634"/>
    </location>
</feature>
<dbReference type="SMART" id="SM00194">
    <property type="entry name" value="PTPc"/>
    <property type="match status" value="1"/>
</dbReference>
<reference evidence="10" key="1">
    <citation type="journal article" date="2012" name="Nat. Genet.">
        <title>Whole-genome sequence of Schistosoma haematobium.</title>
        <authorList>
            <person name="Young N.D."/>
            <person name="Jex A.R."/>
            <person name="Li B."/>
            <person name="Liu S."/>
            <person name="Yang L."/>
            <person name="Xiong Z."/>
            <person name="Li Y."/>
            <person name="Cantacessi C."/>
            <person name="Hall R.S."/>
            <person name="Xu X."/>
            <person name="Chen F."/>
            <person name="Wu X."/>
            <person name="Zerlotini A."/>
            <person name="Oliveira G."/>
            <person name="Hofmann A."/>
            <person name="Zhang G."/>
            <person name="Fang X."/>
            <person name="Kang Y."/>
            <person name="Campbell B.E."/>
            <person name="Loukas A."/>
            <person name="Ranganathan S."/>
            <person name="Rollinson D."/>
            <person name="Rinaldi G."/>
            <person name="Brindley P.J."/>
            <person name="Yang H."/>
            <person name="Wang J."/>
            <person name="Wang J."/>
            <person name="Gasser R.B."/>
        </authorList>
    </citation>
    <scope>NUCLEOTIDE SEQUENCE [LARGE SCALE GENOMIC DNA]</scope>
</reference>
<feature type="compositionally biased region" description="Low complexity" evidence="6">
    <location>
        <begin position="690"/>
        <end position="704"/>
    </location>
</feature>
<dbReference type="Pfam" id="PF00102">
    <property type="entry name" value="Y_phosphatase"/>
    <property type="match status" value="1"/>
</dbReference>
<evidence type="ECO:0000313" key="10">
    <source>
        <dbReference type="EMBL" id="KGB39416.1"/>
    </source>
</evidence>
<feature type="domain" description="FERM" evidence="9">
    <location>
        <begin position="1"/>
        <end position="286"/>
    </location>
</feature>
<dbReference type="GO" id="GO:0005856">
    <property type="term" value="C:cytoskeleton"/>
    <property type="evidence" value="ECO:0007669"/>
    <property type="project" value="UniProtKB-SubCell"/>
</dbReference>
<dbReference type="Gene3D" id="1.20.80.10">
    <property type="match status" value="1"/>
</dbReference>
<keyword evidence="3" id="KW-0963">Cytoplasm</keyword>
<accession>A0A095AXL7</accession>
<dbReference type="InterPro" id="IPR019748">
    <property type="entry name" value="FERM_central"/>
</dbReference>
<evidence type="ECO:0000256" key="5">
    <source>
        <dbReference type="ARBA" id="ARBA00023212"/>
    </source>
</evidence>
<dbReference type="InterPro" id="IPR016130">
    <property type="entry name" value="Tyr_Pase_AS"/>
</dbReference>
<evidence type="ECO:0000256" key="2">
    <source>
        <dbReference type="ARBA" id="ARBA00009649"/>
    </source>
</evidence>
<dbReference type="STRING" id="6185.A0A095AXL7"/>
<evidence type="ECO:0000256" key="6">
    <source>
        <dbReference type="SAM" id="MobiDB-lite"/>
    </source>
</evidence>
<feature type="compositionally biased region" description="Polar residues" evidence="6">
    <location>
        <begin position="331"/>
        <end position="343"/>
    </location>
</feature>
<dbReference type="PANTHER" id="PTHR45706:SF4">
    <property type="entry name" value="TYROSINE-PROTEIN PHOSPHATASE"/>
    <property type="match status" value="1"/>
</dbReference>
<feature type="compositionally biased region" description="Polar residues" evidence="6">
    <location>
        <begin position="479"/>
        <end position="489"/>
    </location>
</feature>
<dbReference type="PRINTS" id="PR00700">
    <property type="entry name" value="PRTYPHPHTASE"/>
</dbReference>
<dbReference type="InterPro" id="IPR029071">
    <property type="entry name" value="Ubiquitin-like_domsf"/>
</dbReference>
<dbReference type="InterPro" id="IPR003595">
    <property type="entry name" value="Tyr_Pase_cat"/>
</dbReference>
<dbReference type="SMART" id="SM00404">
    <property type="entry name" value="PTPc_motif"/>
    <property type="match status" value="1"/>
</dbReference>
<dbReference type="PROSITE" id="PS50056">
    <property type="entry name" value="TYR_PHOSPHATASE_2"/>
    <property type="match status" value="1"/>
</dbReference>
<dbReference type="InterPro" id="IPR035963">
    <property type="entry name" value="FERM_2"/>
</dbReference>
<dbReference type="InterPro" id="IPR014352">
    <property type="entry name" value="FERM/acyl-CoA-bd_prot_sf"/>
</dbReference>
<dbReference type="CDD" id="cd14473">
    <property type="entry name" value="FERM_B-lobe"/>
    <property type="match status" value="1"/>
</dbReference>
<evidence type="ECO:0000256" key="3">
    <source>
        <dbReference type="ARBA" id="ARBA00022490"/>
    </source>
</evidence>
<gene>
    <name evidence="10" type="ORF">MS3_07844</name>
</gene>
<dbReference type="PROSITE" id="PS50055">
    <property type="entry name" value="TYR_PHOSPHATASE_PTP"/>
    <property type="match status" value="1"/>
</dbReference>
<dbReference type="PROSITE" id="PS00383">
    <property type="entry name" value="TYR_PHOSPHATASE_1"/>
    <property type="match status" value="1"/>
</dbReference>
<feature type="region of interest" description="Disordered" evidence="6">
    <location>
        <begin position="623"/>
        <end position="643"/>
    </location>
</feature>
<feature type="region of interest" description="Disordered" evidence="6">
    <location>
        <begin position="690"/>
        <end position="710"/>
    </location>
</feature>
<evidence type="ECO:0000259" key="9">
    <source>
        <dbReference type="PROSITE" id="PS50057"/>
    </source>
</evidence>
<feature type="region of interest" description="Disordered" evidence="6">
    <location>
        <begin position="763"/>
        <end position="789"/>
    </location>
</feature>
<feature type="compositionally biased region" description="Low complexity" evidence="6">
    <location>
        <begin position="344"/>
        <end position="357"/>
    </location>
</feature>
<comment type="subcellular location">
    <subcellularLocation>
        <location evidence="1">Cytoplasm</location>
        <location evidence="1">Cytoskeleton</location>
    </subcellularLocation>
</comment>
<dbReference type="InterPro" id="IPR029021">
    <property type="entry name" value="Prot-tyrosine_phosphatase-like"/>
</dbReference>
<dbReference type="GO" id="GO:0004725">
    <property type="term" value="F:protein tyrosine phosphatase activity"/>
    <property type="evidence" value="ECO:0007669"/>
    <property type="project" value="InterPro"/>
</dbReference>
<dbReference type="SUPFAM" id="SSF54236">
    <property type="entry name" value="Ubiquitin-like"/>
    <property type="match status" value="1"/>
</dbReference>
<name>A0A095AXL7_SCHHA</name>
<evidence type="ECO:0000259" key="8">
    <source>
        <dbReference type="PROSITE" id="PS50056"/>
    </source>
</evidence>
<dbReference type="SUPFAM" id="SSF52799">
    <property type="entry name" value="(Phosphotyrosine protein) phosphatases II"/>
    <property type="match status" value="1"/>
</dbReference>
<keyword evidence="5" id="KW-0206">Cytoskeleton</keyword>
<evidence type="ECO:0000256" key="1">
    <source>
        <dbReference type="ARBA" id="ARBA00004245"/>
    </source>
</evidence>
<feature type="domain" description="Tyrosine-protein phosphatase" evidence="7">
    <location>
        <begin position="1223"/>
        <end position="1506"/>
    </location>
</feature>
<dbReference type="FunFam" id="1.20.80.10:FF:000003">
    <property type="entry name" value="Tyrosine-protein phosphatase non-receptor type 4"/>
    <property type="match status" value="1"/>
</dbReference>
<evidence type="ECO:0000256" key="4">
    <source>
        <dbReference type="ARBA" id="ARBA00022801"/>
    </source>
</evidence>
<feature type="compositionally biased region" description="Polar residues" evidence="6">
    <location>
        <begin position="360"/>
        <end position="374"/>
    </location>
</feature>
<comment type="similarity">
    <text evidence="2">Belongs to the protein-tyrosine phosphatase family. Non-receptor class subfamily.</text>
</comment>
<proteinExistence type="inferred from homology"/>
<dbReference type="Gene3D" id="3.90.190.10">
    <property type="entry name" value="Protein tyrosine phosphatase superfamily"/>
    <property type="match status" value="1"/>
</dbReference>
<dbReference type="InterPro" id="IPR000242">
    <property type="entry name" value="PTP_cat"/>
</dbReference>
<feature type="compositionally biased region" description="Low complexity" evidence="6">
    <location>
        <begin position="509"/>
        <end position="520"/>
    </location>
</feature>
<dbReference type="PROSITE" id="PS50057">
    <property type="entry name" value="FERM_3"/>
    <property type="match status" value="1"/>
</dbReference>
<feature type="compositionally biased region" description="Polar residues" evidence="6">
    <location>
        <begin position="398"/>
        <end position="426"/>
    </location>
</feature>
<protein>
    <submittedName>
        <fullName evidence="10">Tyrosine-protein phosphatase 1</fullName>
    </submittedName>
</protein>
<organism evidence="10">
    <name type="scientific">Schistosoma haematobium</name>
    <name type="common">Blood fluke</name>
    <dbReference type="NCBI Taxonomy" id="6185"/>
    <lineage>
        <taxon>Eukaryota</taxon>
        <taxon>Metazoa</taxon>
        <taxon>Spiralia</taxon>
        <taxon>Lophotrochozoa</taxon>
        <taxon>Platyhelminthes</taxon>
        <taxon>Trematoda</taxon>
        <taxon>Digenea</taxon>
        <taxon>Strigeidida</taxon>
        <taxon>Schistosomatoidea</taxon>
        <taxon>Schistosomatidae</taxon>
        <taxon>Schistosoma</taxon>
    </lineage>
</organism>
<dbReference type="SMART" id="SM00295">
    <property type="entry name" value="B41"/>
    <property type="match status" value="1"/>
</dbReference>
<evidence type="ECO:0000259" key="7">
    <source>
        <dbReference type="PROSITE" id="PS50055"/>
    </source>
</evidence>
<dbReference type="PANTHER" id="PTHR45706">
    <property type="entry name" value="TYROSINE-PROTEIN PHOSPHATASE"/>
    <property type="match status" value="1"/>
</dbReference>
<dbReference type="InterPro" id="IPR000387">
    <property type="entry name" value="Tyr_Pase_dom"/>
</dbReference>
<dbReference type="Pfam" id="PF00373">
    <property type="entry name" value="FERM_M"/>
    <property type="match status" value="1"/>
</dbReference>
<sequence>MGTLSSRENLFYTETSFAPVTIVLRGCSGQTLLDLTFDFLELLEKDFFGLVYTFHQTTEGEANFTFWFRVKFYVPDPVWLQEEYTRYQFFLQIRKDILDGRLPVPKSIATQLAGLALQSELGDYTAEECRPGYVNQFRFVQNQNADFEAQASEWHRKSSTLLPAAAELEYLNVVRYLDHYGVKSHVVKKSMNGHVTSISGLTTPIINFGSELKQHYRFPSAVSTKLFWQYAVSCHAFFRVREPNSTTQRKFTTGLNQQASTISATALYAAMSRIASGFQRYFSITRRSSLSTATPNGPVGGVGRTLSTLMELRRSSRAFDRSFSRTHSRRSNPLPQVNSIQIASPSSKPDSSTSLLSGNPIDSINTTGNQSKSYAQIPPGARITGSASSGILSDSKITRSSYRSSTNQNRESNNVLSSHTSINTSGKAKKLTTDMENSTNVIRLSSHSKQSCNETSSQRNPTNITSNHLDKPLRPKSFKITSPVNSVTGGATRVSQRRQHNQQSSVPLQNQHQETNSSSHQQHHNHSTVANVSKVLSKKAQKLQMVENVEYKETDTVDATNYSNYTNNQEFDKDETTAYWNTRRLQRFQANNNPFVNTSTASTILMTVTTSTSTPITTLSNSSNYSKTHSVSNINKHDDPGENDYVNHNRTVRRIRHTQNDQPLTVTNDSYIDEDPQCFKSSRVSLNSALNRSNNSSRNQLNHSIKGHDQSINQKKEDLLKKDILLIVDHILYDIQIPHLMNLNVSGRAISLYRNGFSSPSQLCSPAPVRSGKTPISPDPISETCSPVSPECSDEENRRFVIGDVNILRRRHSKRRPHLNVQSTNCNTTITTTSELLNNSSSCERAENSQRSIRHSNSLNVEFVYRKECDLSNGRLPRFIRIEQDKDDEFLSRMHARPLSIAVDAISQLDLYTAKLTDDYSTSTLRPYSTFYIDDNEYDHEKQTTSLGESKISYSNNISNNDSPNLHTATNEIIFVKSNGISSSEIWSNLELKKKKVNDNHPVTYSSHSSNELENARNYWFHKITFEILRITSVVNVICYELCFNCDTCIRHSDVTNNNGVEIDNSQHTRNKGLNRDPFHPGAPDVENSLHLPDETNELNSEGLVVNMIRAASEQNYGTLELLVKPSDYVTDDVNDDNPIPDSGDAPPVPPRSYNSSIRRPTLSLEKFARNSKRLTRFSLKSSSNNAMDRDHNNSTVHRYSFSGSTLLDSMIELESHLADGSLLNQFEHLPRRKSGLTMNVSRLSENSIKNRYRDISPYDQTRVILKQGSGDYINASFVNMEFPKCGVNLRYIAAQGPLPNTYGDFWQMCWEQQVCLIVMLTAISERGRAKCHQYWPDLNHTVNFSVSSSPRISQSRSSTDLQLKTVREEIITDIAYREFDISQIPSHRASLQSVLRKQTETRRISQLQYISWPDHGVPNDTDQLISFVEQVQRIRGKNQTPIVVHCSAGIGRTGVLIAIETSINLMECNYPVKPLELVQRMREHRAMLIQTTGQFQFVCETILKVFHRNHAENLLKDSIAITSQS</sequence>
<dbReference type="EMBL" id="KL251199">
    <property type="protein sequence ID" value="KGB39416.1"/>
    <property type="molecule type" value="Genomic_DNA"/>
</dbReference>
<feature type="region of interest" description="Disordered" evidence="6">
    <location>
        <begin position="1130"/>
        <end position="1157"/>
    </location>
</feature>
<dbReference type="InterPro" id="IPR000299">
    <property type="entry name" value="FERM_domain"/>
</dbReference>
<feature type="domain" description="Tyrosine specific protein phosphatases" evidence="8">
    <location>
        <begin position="1423"/>
        <end position="1497"/>
    </location>
</feature>
<feature type="compositionally biased region" description="Polar residues" evidence="6">
    <location>
        <begin position="434"/>
        <end position="467"/>
    </location>
</feature>
<dbReference type="InterPro" id="IPR019749">
    <property type="entry name" value="Band_41_domain"/>
</dbReference>
<feature type="region of interest" description="Disordered" evidence="6">
    <location>
        <begin position="318"/>
        <end position="528"/>
    </location>
</feature>
<feature type="region of interest" description="Disordered" evidence="6">
    <location>
        <begin position="1061"/>
        <end position="1084"/>
    </location>
</feature>